<dbReference type="AlphaFoldDB" id="G9QL39"/>
<keyword evidence="1" id="KW-0677">Repeat</keyword>
<dbReference type="GO" id="GO:0003723">
    <property type="term" value="F:RNA binding"/>
    <property type="evidence" value="ECO:0007669"/>
    <property type="project" value="InterPro"/>
</dbReference>
<proteinExistence type="predicted"/>
<dbReference type="Gene3D" id="2.30.24.10">
    <property type="entry name" value="CAT RNA-binding domain"/>
    <property type="match status" value="1"/>
</dbReference>
<evidence type="ECO:0000259" key="2">
    <source>
        <dbReference type="PROSITE" id="PS51372"/>
    </source>
</evidence>
<dbReference type="SUPFAM" id="SSF63520">
    <property type="entry name" value="PTS-regulatory domain, PRD"/>
    <property type="match status" value="2"/>
</dbReference>
<dbReference type="EMBL" id="ACWF01000091">
    <property type="protein sequence ID" value="EHL78138.1"/>
    <property type="molecule type" value="Genomic_DNA"/>
</dbReference>
<reference evidence="3 4" key="1">
    <citation type="submission" date="2011-09" db="EMBL/GenBank/DDBJ databases">
        <title>The Genome Sequence of Bacillus smithii 7_3_47FAA.</title>
        <authorList>
            <consortium name="The Broad Institute Genome Sequencing Platform"/>
            <person name="Earl A."/>
            <person name="Ward D."/>
            <person name="Feldgarden M."/>
            <person name="Gevers D."/>
            <person name="Daigneault M."/>
            <person name="Strauss J."/>
            <person name="Allen-Vercoe E."/>
            <person name="Young S.K."/>
            <person name="Zeng Q."/>
            <person name="Gargeya S."/>
            <person name="Fitzgerald M."/>
            <person name="Haas B."/>
            <person name="Abouelleil A."/>
            <person name="Alvarado L."/>
            <person name="Arachchi H.M."/>
            <person name="Berlin A."/>
            <person name="Brown A."/>
            <person name="Chapman S.B."/>
            <person name="Chen Z."/>
            <person name="Dunbar C."/>
            <person name="Freedman E."/>
            <person name="Gearin G."/>
            <person name="Goldberg J."/>
            <person name="Griggs A."/>
            <person name="Gujja S."/>
            <person name="Heiman D."/>
            <person name="Howarth C."/>
            <person name="Larson L."/>
            <person name="Lui A."/>
            <person name="MacDonald P.J.P."/>
            <person name="Montmayeur A."/>
            <person name="Murphy C."/>
            <person name="Neiman D."/>
            <person name="Pearson M."/>
            <person name="Priest M."/>
            <person name="Roberts A."/>
            <person name="Saif S."/>
            <person name="Shea T."/>
            <person name="Shenoy N."/>
            <person name="Sisk P."/>
            <person name="Stolte C."/>
            <person name="Sykes S."/>
            <person name="Wortman J."/>
            <person name="Nusbaum C."/>
            <person name="Birren B."/>
        </authorList>
    </citation>
    <scope>NUCLEOTIDE SEQUENCE [LARGE SCALE GENOMIC DNA]</scope>
    <source>
        <strain evidence="3 4">7_3_47FAA</strain>
    </source>
</reference>
<dbReference type="Gene3D" id="1.10.1790.10">
    <property type="entry name" value="PRD domain"/>
    <property type="match status" value="1"/>
</dbReference>
<dbReference type="InterPro" id="IPR004341">
    <property type="entry name" value="CAT_RNA-bd_dom"/>
</dbReference>
<evidence type="ECO:0000313" key="3">
    <source>
        <dbReference type="EMBL" id="EHL78138.1"/>
    </source>
</evidence>
<comment type="caution">
    <text evidence="3">The sequence shown here is derived from an EMBL/GenBank/DDBJ whole genome shotgun (WGS) entry which is preliminary data.</text>
</comment>
<dbReference type="InterPro" id="IPR050661">
    <property type="entry name" value="BglG_antiterminators"/>
</dbReference>
<dbReference type="NCBIfam" id="NF047357">
    <property type="entry name" value="antiterm_GlcT"/>
    <property type="match status" value="1"/>
</dbReference>
<protein>
    <recommendedName>
        <fullName evidence="2">PRD domain-containing protein</fullName>
    </recommendedName>
</protein>
<dbReference type="HOGENOM" id="CLU_078802_0_0_9"/>
<dbReference type="Pfam" id="PF00874">
    <property type="entry name" value="PRD"/>
    <property type="match status" value="2"/>
</dbReference>
<dbReference type="Gene3D" id="1.20.58.1950">
    <property type="match status" value="1"/>
</dbReference>
<dbReference type="InterPro" id="IPR011608">
    <property type="entry name" value="PRD"/>
</dbReference>
<dbReference type="Gene3D" id="1.20.890.100">
    <property type="match status" value="1"/>
</dbReference>
<dbReference type="Pfam" id="PF03123">
    <property type="entry name" value="CAT_RBD"/>
    <property type="match status" value="1"/>
</dbReference>
<gene>
    <name evidence="3" type="ORF">HMPREF1015_02449</name>
</gene>
<sequence>MLIAAVNHKRRFQMVKYVVKKVLNNNVLIAADDKNNEVVLIGKGIGFQRKKGDVIHQDIIEKIFVLKNENEQEHYKKLLPYLDEKTLNVIISSLEIIKKRTRGTLNEHIHVALTDHLLFAMNRLMKGMVIKNPFLNETKAMYPFEYEIAEEVVDFIHEAANIKLPEGEVGFIALHIHSALTDKQLSEINQYSQLLSTLVRTMEENLGMEIDRNSVEYMRLIRHLRYTIDRVQKGETLEESKKIKELLKKEYPLCYNLSWKLIKIMQQTLKKPVYEAEATYLTMHLQRLRAKQKNSNSLRVTDSIRHE</sequence>
<dbReference type="PROSITE" id="PS51372">
    <property type="entry name" value="PRD_2"/>
    <property type="match status" value="2"/>
</dbReference>
<keyword evidence="4" id="KW-1185">Reference proteome</keyword>
<evidence type="ECO:0000313" key="4">
    <source>
        <dbReference type="Proteomes" id="UP000011747"/>
    </source>
</evidence>
<dbReference type="Proteomes" id="UP000011747">
    <property type="component" value="Unassembled WGS sequence"/>
</dbReference>
<dbReference type="InterPro" id="IPR036634">
    <property type="entry name" value="PRD_sf"/>
</dbReference>
<accession>G9QL39</accession>
<dbReference type="PANTHER" id="PTHR30185">
    <property type="entry name" value="CRYPTIC BETA-GLUCOSIDE BGL OPERON ANTITERMINATOR"/>
    <property type="match status" value="1"/>
</dbReference>
<organism evidence="3 4">
    <name type="scientific">Bacillus smithii 7_3_47FAA</name>
    <dbReference type="NCBI Taxonomy" id="665952"/>
    <lineage>
        <taxon>Bacteria</taxon>
        <taxon>Bacillati</taxon>
        <taxon>Bacillota</taxon>
        <taxon>Bacilli</taxon>
        <taxon>Bacillales</taxon>
        <taxon>Bacillaceae</taxon>
        <taxon>Bacillus</taxon>
    </lineage>
</organism>
<dbReference type="PATRIC" id="fig|665952.3.peg.1751"/>
<evidence type="ECO:0000256" key="1">
    <source>
        <dbReference type="ARBA" id="ARBA00022737"/>
    </source>
</evidence>
<feature type="domain" description="PRD" evidence="2">
    <location>
        <begin position="187"/>
        <end position="295"/>
    </location>
</feature>
<feature type="domain" description="PRD" evidence="2">
    <location>
        <begin position="81"/>
        <end position="186"/>
    </location>
</feature>
<name>G9QL39_9BACI</name>
<dbReference type="SUPFAM" id="SSF50151">
    <property type="entry name" value="SacY-like RNA-binding domain"/>
    <property type="match status" value="1"/>
</dbReference>
<dbReference type="PANTHER" id="PTHR30185:SF16">
    <property type="entry name" value="PROTEIN GLCT"/>
    <property type="match status" value="1"/>
</dbReference>
<dbReference type="GO" id="GO:0006355">
    <property type="term" value="P:regulation of DNA-templated transcription"/>
    <property type="evidence" value="ECO:0007669"/>
    <property type="project" value="InterPro"/>
</dbReference>
<dbReference type="InterPro" id="IPR036650">
    <property type="entry name" value="CAT_RNA-bd_dom_sf"/>
</dbReference>
<dbReference type="SMART" id="SM01061">
    <property type="entry name" value="CAT_RBD"/>
    <property type="match status" value="1"/>
</dbReference>